<proteinExistence type="predicted"/>
<evidence type="ECO:0000313" key="1">
    <source>
        <dbReference type="EMBL" id="GGK36986.1"/>
    </source>
</evidence>
<organism evidence="1 2">
    <name type="scientific">Salinarimonas ramus</name>
    <dbReference type="NCBI Taxonomy" id="690164"/>
    <lineage>
        <taxon>Bacteria</taxon>
        <taxon>Pseudomonadati</taxon>
        <taxon>Pseudomonadota</taxon>
        <taxon>Alphaproteobacteria</taxon>
        <taxon>Hyphomicrobiales</taxon>
        <taxon>Salinarimonadaceae</taxon>
        <taxon>Salinarimonas</taxon>
    </lineage>
</organism>
<gene>
    <name evidence="1" type="ORF">GCM10011322_25000</name>
</gene>
<protein>
    <submittedName>
        <fullName evidence="1">Uncharacterized protein</fullName>
    </submittedName>
</protein>
<keyword evidence="2" id="KW-1185">Reference proteome</keyword>
<accession>A0A917Q9X3</accession>
<dbReference type="AlphaFoldDB" id="A0A917Q9X3"/>
<evidence type="ECO:0000313" key="2">
    <source>
        <dbReference type="Proteomes" id="UP000600449"/>
    </source>
</evidence>
<dbReference type="Proteomes" id="UP000600449">
    <property type="component" value="Unassembled WGS sequence"/>
</dbReference>
<comment type="caution">
    <text evidence="1">The sequence shown here is derived from an EMBL/GenBank/DDBJ whole genome shotgun (WGS) entry which is preliminary data.</text>
</comment>
<dbReference type="EMBL" id="BMMF01000006">
    <property type="protein sequence ID" value="GGK36986.1"/>
    <property type="molecule type" value="Genomic_DNA"/>
</dbReference>
<name>A0A917Q9X3_9HYPH</name>
<reference evidence="1 2" key="1">
    <citation type="journal article" date="2014" name="Int. J. Syst. Evol. Microbiol.">
        <title>Complete genome sequence of Corynebacterium casei LMG S-19264T (=DSM 44701T), isolated from a smear-ripened cheese.</title>
        <authorList>
            <consortium name="US DOE Joint Genome Institute (JGI-PGF)"/>
            <person name="Walter F."/>
            <person name="Albersmeier A."/>
            <person name="Kalinowski J."/>
            <person name="Ruckert C."/>
        </authorList>
    </citation>
    <scope>NUCLEOTIDE SEQUENCE [LARGE SCALE GENOMIC DNA]</scope>
    <source>
        <strain evidence="1 2">CGMCC 1.9161</strain>
    </source>
</reference>
<sequence length="42" mass="4404">MLRNALLMVEVAAAIVAAALGLMELDALNGRTSRPIPVAHFS</sequence>